<accession>A0ABY4DWS9</accession>
<dbReference type="RefSeq" id="WP_058356591.1">
    <property type="nucleotide sequence ID" value="NZ_CABKVG010000009.1"/>
</dbReference>
<gene>
    <name evidence="2" type="ORF">LVJ82_10740</name>
</gene>
<protein>
    <submittedName>
        <fullName evidence="2">Uncharacterized protein</fullName>
    </submittedName>
</protein>
<feature type="transmembrane region" description="Helical" evidence="1">
    <location>
        <begin position="74"/>
        <end position="93"/>
    </location>
</feature>
<keyword evidence="1" id="KW-1133">Transmembrane helix</keyword>
<organism evidence="2 3">
    <name type="scientific">Vitreoscilla massiliensis</name>
    <dbReference type="NCBI Taxonomy" id="1689272"/>
    <lineage>
        <taxon>Bacteria</taxon>
        <taxon>Pseudomonadati</taxon>
        <taxon>Pseudomonadota</taxon>
        <taxon>Betaproteobacteria</taxon>
        <taxon>Neisseriales</taxon>
        <taxon>Neisseriaceae</taxon>
        <taxon>Vitreoscilla</taxon>
    </lineage>
</organism>
<feature type="transmembrane region" description="Helical" evidence="1">
    <location>
        <begin position="12"/>
        <end position="37"/>
    </location>
</feature>
<dbReference type="Proteomes" id="UP000832011">
    <property type="component" value="Chromosome"/>
</dbReference>
<sequence length="99" mass="10784">MMSVRTPLPQLQAIAAIPLLGRAVLLGLALLPVPLAWLCHAQFGWWDAIAVARTIALWAALWNMGLSLLAQIRIAVFGIPCWLLFTVIGVLRYCGVIGH</sequence>
<keyword evidence="1" id="KW-0472">Membrane</keyword>
<name>A0ABY4DWS9_9NEIS</name>
<evidence type="ECO:0000313" key="3">
    <source>
        <dbReference type="Proteomes" id="UP000832011"/>
    </source>
</evidence>
<keyword evidence="1" id="KW-0812">Transmembrane</keyword>
<evidence type="ECO:0000313" key="2">
    <source>
        <dbReference type="EMBL" id="UOO87969.1"/>
    </source>
</evidence>
<reference evidence="2 3" key="1">
    <citation type="journal article" date="2022" name="Res Sq">
        <title>Evolution of multicellular longitudinally dividing oral cavity symbionts (Neisseriaceae).</title>
        <authorList>
            <person name="Nyongesa S."/>
            <person name="Weber P."/>
            <person name="Bernet E."/>
            <person name="Pullido F."/>
            <person name="Nieckarz M."/>
            <person name="Delaby M."/>
            <person name="Nieves C."/>
            <person name="Viehboeck T."/>
            <person name="Krause N."/>
            <person name="Rivera-Millot A."/>
            <person name="Nakamura A."/>
            <person name="Vischer N."/>
            <person name="VanNieuwenhze M."/>
            <person name="Brun Y."/>
            <person name="Cava F."/>
            <person name="Bulgheresi S."/>
            <person name="Veyrier F."/>
        </authorList>
    </citation>
    <scope>NUCLEOTIDE SEQUENCE [LARGE SCALE GENOMIC DNA]</scope>
    <source>
        <strain evidence="2 3">SN4</strain>
    </source>
</reference>
<dbReference type="EMBL" id="CP091511">
    <property type="protein sequence ID" value="UOO87969.1"/>
    <property type="molecule type" value="Genomic_DNA"/>
</dbReference>
<feature type="transmembrane region" description="Helical" evidence="1">
    <location>
        <begin position="43"/>
        <end position="62"/>
    </location>
</feature>
<proteinExistence type="predicted"/>
<keyword evidence="3" id="KW-1185">Reference proteome</keyword>
<evidence type="ECO:0000256" key="1">
    <source>
        <dbReference type="SAM" id="Phobius"/>
    </source>
</evidence>